<name>A0A261S067_9BORD</name>
<feature type="region of interest" description="Disordered" evidence="1">
    <location>
        <begin position="1"/>
        <end position="60"/>
    </location>
</feature>
<keyword evidence="3" id="KW-1185">Reference proteome</keyword>
<reference evidence="3" key="1">
    <citation type="submission" date="2017-05" db="EMBL/GenBank/DDBJ databases">
        <title>Complete and WGS of Bordetella genogroups.</title>
        <authorList>
            <person name="Spilker T."/>
            <person name="Lipuma J."/>
        </authorList>
    </citation>
    <scope>NUCLEOTIDE SEQUENCE [LARGE SCALE GENOMIC DNA]</scope>
    <source>
        <strain evidence="3">AU16122</strain>
    </source>
</reference>
<feature type="compositionally biased region" description="Low complexity" evidence="1">
    <location>
        <begin position="23"/>
        <end position="41"/>
    </location>
</feature>
<evidence type="ECO:0000313" key="3">
    <source>
        <dbReference type="Proteomes" id="UP000216020"/>
    </source>
</evidence>
<proteinExistence type="predicted"/>
<dbReference type="AlphaFoldDB" id="A0A261S067"/>
<evidence type="ECO:0000256" key="1">
    <source>
        <dbReference type="SAM" id="MobiDB-lite"/>
    </source>
</evidence>
<sequence>MIGSASWPPSTTRTGAAPSLPFANTTGARAAADPAPLSASAISTHPAPLPAPPEALASVPPLTSTTTVDFMPPPASTTTVDFFPLPVFTTTDGLPLSPAPAAAIVFSPALSSAAPVAAFGVLSMACAGNTSIQAPGSPGGVSRVSFATGCGGRAAAGESFFAT</sequence>
<accession>A0A261S067</accession>
<evidence type="ECO:0000313" key="2">
    <source>
        <dbReference type="EMBL" id="OZI30734.1"/>
    </source>
</evidence>
<dbReference type="Proteomes" id="UP000216020">
    <property type="component" value="Unassembled WGS sequence"/>
</dbReference>
<protein>
    <submittedName>
        <fullName evidence="2">Uncharacterized protein</fullName>
    </submittedName>
</protein>
<gene>
    <name evidence="2" type="ORF">CAL29_22345</name>
</gene>
<comment type="caution">
    <text evidence="2">The sequence shown here is derived from an EMBL/GenBank/DDBJ whole genome shotgun (WGS) entry which is preliminary data.</text>
</comment>
<organism evidence="2 3">
    <name type="scientific">Bordetella genomosp. 10</name>
    <dbReference type="NCBI Taxonomy" id="1416804"/>
    <lineage>
        <taxon>Bacteria</taxon>
        <taxon>Pseudomonadati</taxon>
        <taxon>Pseudomonadota</taxon>
        <taxon>Betaproteobacteria</taxon>
        <taxon>Burkholderiales</taxon>
        <taxon>Alcaligenaceae</taxon>
        <taxon>Bordetella</taxon>
    </lineage>
</organism>
<dbReference type="EMBL" id="NEVM01000005">
    <property type="protein sequence ID" value="OZI30734.1"/>
    <property type="molecule type" value="Genomic_DNA"/>
</dbReference>